<dbReference type="Proteomes" id="UP000541352">
    <property type="component" value="Unassembled WGS sequence"/>
</dbReference>
<dbReference type="InterPro" id="IPR050300">
    <property type="entry name" value="GDXG_lipolytic_enzyme"/>
</dbReference>
<dbReference type="EMBL" id="JACIBY010000002">
    <property type="protein sequence ID" value="MBB3837416.1"/>
    <property type="molecule type" value="Genomic_DNA"/>
</dbReference>
<reference evidence="3 4" key="1">
    <citation type="submission" date="2020-08" db="EMBL/GenBank/DDBJ databases">
        <title>Genomic Encyclopedia of Type Strains, Phase IV (KMG-IV): sequencing the most valuable type-strain genomes for metagenomic binning, comparative biology and taxonomic classification.</title>
        <authorList>
            <person name="Goeker M."/>
        </authorList>
    </citation>
    <scope>NUCLEOTIDE SEQUENCE [LARGE SCALE GENOMIC DNA]</scope>
    <source>
        <strain evidence="3 4">DSM 17976</strain>
    </source>
</reference>
<evidence type="ECO:0000313" key="3">
    <source>
        <dbReference type="EMBL" id="MBB3837416.1"/>
    </source>
</evidence>
<feature type="domain" description="Alpha/beta hydrolase fold-3" evidence="2">
    <location>
        <begin position="83"/>
        <end position="290"/>
    </location>
</feature>
<dbReference type="Gene3D" id="3.40.50.1820">
    <property type="entry name" value="alpha/beta hydrolase"/>
    <property type="match status" value="1"/>
</dbReference>
<protein>
    <submittedName>
        <fullName evidence="3">Acetyl esterase/lipase</fullName>
    </submittedName>
</protein>
<evidence type="ECO:0000259" key="2">
    <source>
        <dbReference type="Pfam" id="PF07859"/>
    </source>
</evidence>
<organism evidence="3 4">
    <name type="scientific">Runella defluvii</name>
    <dbReference type="NCBI Taxonomy" id="370973"/>
    <lineage>
        <taxon>Bacteria</taxon>
        <taxon>Pseudomonadati</taxon>
        <taxon>Bacteroidota</taxon>
        <taxon>Cytophagia</taxon>
        <taxon>Cytophagales</taxon>
        <taxon>Spirosomataceae</taxon>
        <taxon>Runella</taxon>
    </lineage>
</organism>
<accession>A0A7W5ZKG2</accession>
<keyword evidence="1" id="KW-0378">Hydrolase</keyword>
<proteinExistence type="predicted"/>
<dbReference type="SUPFAM" id="SSF53474">
    <property type="entry name" value="alpha/beta-Hydrolases"/>
    <property type="match status" value="1"/>
</dbReference>
<dbReference type="PANTHER" id="PTHR48081">
    <property type="entry name" value="AB HYDROLASE SUPERFAMILY PROTEIN C4A8.06C"/>
    <property type="match status" value="1"/>
</dbReference>
<dbReference type="RefSeq" id="WP_221225560.1">
    <property type="nucleotide sequence ID" value="NZ_JACIBY010000002.1"/>
</dbReference>
<evidence type="ECO:0000313" key="4">
    <source>
        <dbReference type="Proteomes" id="UP000541352"/>
    </source>
</evidence>
<gene>
    <name evidence="3" type="ORF">FHS57_001410</name>
</gene>
<dbReference type="Pfam" id="PF07859">
    <property type="entry name" value="Abhydrolase_3"/>
    <property type="match status" value="1"/>
</dbReference>
<dbReference type="InterPro" id="IPR013094">
    <property type="entry name" value="AB_hydrolase_3"/>
</dbReference>
<keyword evidence="4" id="KW-1185">Reference proteome</keyword>
<dbReference type="AlphaFoldDB" id="A0A7W5ZKG2"/>
<dbReference type="GO" id="GO:0016787">
    <property type="term" value="F:hydrolase activity"/>
    <property type="evidence" value="ECO:0007669"/>
    <property type="project" value="UniProtKB-KW"/>
</dbReference>
<dbReference type="InterPro" id="IPR029058">
    <property type="entry name" value="AB_hydrolase_fold"/>
</dbReference>
<comment type="caution">
    <text evidence="3">The sequence shown here is derived from an EMBL/GenBank/DDBJ whole genome shotgun (WGS) entry which is preliminary data.</text>
</comment>
<name>A0A7W5ZKG2_9BACT</name>
<sequence length="323" mass="36303">MRVTKEMHHKELQSNYAVMKLSSRLLMNRVGVRLLNANSARSKGKNIEGLQGEEHYIPSRNGGPKIRVRIFKPLNHHTTLPGMLYIHGGGLVLGNPEDYLAIIKNYIHAKPCVIVAPDYRKAFDAPYPAAFNDCYDTLLWMNENANALGIIPDKLIVAGHSAGGGIATAVTLKATDTQDVKIAFQIPIYPMLDDRQNSESAKDNNSAGWNSRSNKMGWTAYLRDLHVQHKEIPVYAAPARATIFSKLPPTITFVGDLEPFRDETIAYVENLRKANIPVTFRLFEGCYHAFEVIFPTLEISKEAWAFLLTAYSNYMDKYIYPNS</sequence>
<dbReference type="PANTHER" id="PTHR48081:SF8">
    <property type="entry name" value="ALPHA_BETA HYDROLASE FOLD-3 DOMAIN-CONTAINING PROTEIN-RELATED"/>
    <property type="match status" value="1"/>
</dbReference>
<evidence type="ECO:0000256" key="1">
    <source>
        <dbReference type="ARBA" id="ARBA00022801"/>
    </source>
</evidence>